<dbReference type="eggNOG" id="COG1572">
    <property type="taxonomic scope" value="Bacteria"/>
</dbReference>
<evidence type="ECO:0000259" key="4">
    <source>
        <dbReference type="Pfam" id="PF10342"/>
    </source>
</evidence>
<evidence type="ECO:0000256" key="1">
    <source>
        <dbReference type="ARBA" id="ARBA00022729"/>
    </source>
</evidence>
<evidence type="ECO:0000313" key="6">
    <source>
        <dbReference type="Proteomes" id="UP000000378"/>
    </source>
</evidence>
<proteinExistence type="predicted"/>
<dbReference type="SUPFAM" id="SSF49464">
    <property type="entry name" value="Carboxypeptidase regulatory domain-like"/>
    <property type="match status" value="1"/>
</dbReference>
<dbReference type="InterPro" id="IPR018466">
    <property type="entry name" value="Kre9/Knh1-like_N"/>
</dbReference>
<dbReference type="Proteomes" id="UP000000378">
    <property type="component" value="Chromosome"/>
</dbReference>
<protein>
    <submittedName>
        <fullName evidence="5">Uncharacterized protein</fullName>
    </submittedName>
</protein>
<dbReference type="SUPFAM" id="SSF49452">
    <property type="entry name" value="Starch-binding domain-like"/>
    <property type="match status" value="1"/>
</dbReference>
<keyword evidence="6" id="KW-1185">Reference proteome</keyword>
<feature type="domain" description="CARDB" evidence="3">
    <location>
        <begin position="186"/>
        <end position="284"/>
    </location>
</feature>
<evidence type="ECO:0000313" key="5">
    <source>
        <dbReference type="EMBL" id="ADI02890.1"/>
    </source>
</evidence>
<feature type="region of interest" description="Disordered" evidence="2">
    <location>
        <begin position="160"/>
        <end position="187"/>
    </location>
</feature>
<dbReference type="HOGENOM" id="CLU_268214_0_0_9"/>
<feature type="domain" description="CARDB" evidence="3">
    <location>
        <begin position="294"/>
        <end position="397"/>
    </location>
</feature>
<dbReference type="Pfam" id="PF07705">
    <property type="entry name" value="CARDB"/>
    <property type="match status" value="3"/>
</dbReference>
<name>D7CJ12_SYNLT</name>
<sequence length="1225" mass="127712">MIFVLLRRRSPAILLSIFMLVSFSLFPPTGPAGGVSPEASLSITAPRDGETLLAGQSYTVAWTYTGDVGRYARIQLYKGGQFKTTISSYTSVGSDGAGTYSWKISSTLAEGDDYQIKITSTSKSTVFVMSSSFRVRQASQSVSPTVSGLPVDVSKILPLSEQKQSSSQVSDEDKPSTAPAAAQTGPDLTITEIKMQPDPANLGANVTFSVTVKNAGNSACPAGGTVKITSAGVIKTKTMSSLNSQASSTVTVAGVTLPQASKEEITVQVEPPAGTADINPSNNSRQYSPNTLEPDLTVTKIVTVPSVAAPGSLVKVTVTVKNLGPGSCPAGAAVKLTGSPGTPEATQTSSTPIAKSSERQFTFESFPMPSKATDKLTAEVLAPPDVKEVSANNNTLSLQPSLPSVDLTITAVKMQPDPASLGANVILSVTVKNAGSTPCPAGGVVKITAGGTTKTKNMSYLGAQASSTVTVGGVTLPTAGSPVMTIQVEPPAGTGDINPDNNSQQYTPNIIKPDLTVTGISTSPSKAAPGAPVKVTVTVKNLGPGTCPAGATVKLTGSPGALSLQTVSNTIAKNSQKQVIFNGFPMPSNTNDKLVAQVSTPSGVGEVSTANNTASLQPSLLLPTVEFVSLTSSGYWSAGGGKPALGDPIFFKATLKNTSNYQITNLPVQLSYQGQVIKTNYININPKSSASTEFDVVVHPAALPPSQNTVTYTVTVNPPGPGSLLISPATLSKTITLEILKTGTVYALIRQPDNSTFDEGGFTVTCSAGSYYQEVNTGEASMAIFRDVPIGVNLQVKASKTGYIGYNGQDIFSGMLTSSSMNVKLYLTNMGSAAVGAKSQATGNFLSGVTVEVVGTGQQDMTTQAGPASFSLPAGTYTFRLSKRGFAPTTVTGTVRAGQVTDVTGTMSYTTMTTVSGRVVDQNGNPLTGQKVDVIKWINNSVVASTTTDNGGSYTVTFDNHNVDPMYLKAVKGNASGRSEPECFYPGLRYRVDLVVSPPPPPPPASGWHEIKKKGCARAIAASVPDTFFTQGWDVSTTLGIFGIRLKYRNEQSEIAEVKVELASGPAAIYNVSTQYNPGTVLGETASAAAQSLIPTMSDTSADLLSFLIEESAPGITLSAEGGVGRTIVCLDRIEIIDRDSGQVVWASNSGFSTLDSGYSWTNRSYATGGVDWAKAIIRAYIYLDGTDMLGPQNDRCKMVSWDPGKKIVRYFNAPRNHPRFNVGD</sequence>
<feature type="domain" description="CARDB" evidence="3">
    <location>
        <begin position="512"/>
        <end position="615"/>
    </location>
</feature>
<dbReference type="STRING" id="643648.Slip_2147"/>
<dbReference type="Gene3D" id="2.60.40.10">
    <property type="entry name" value="Immunoglobulins"/>
    <property type="match status" value="6"/>
</dbReference>
<evidence type="ECO:0000256" key="2">
    <source>
        <dbReference type="SAM" id="MobiDB-lite"/>
    </source>
</evidence>
<dbReference type="Gene3D" id="2.60.40.1120">
    <property type="entry name" value="Carboxypeptidase-like, regulatory domain"/>
    <property type="match status" value="1"/>
</dbReference>
<dbReference type="Pfam" id="PF10342">
    <property type="entry name" value="Kre9_KNH"/>
    <property type="match status" value="1"/>
</dbReference>
<dbReference type="InterPro" id="IPR013783">
    <property type="entry name" value="Ig-like_fold"/>
</dbReference>
<dbReference type="RefSeq" id="WP_013176292.1">
    <property type="nucleotide sequence ID" value="NC_014220.1"/>
</dbReference>
<gene>
    <name evidence="5" type="ordered locus">Slip_2147</name>
</gene>
<dbReference type="KEGG" id="slp:Slip_2147"/>
<dbReference type="InterPro" id="IPR008969">
    <property type="entry name" value="CarboxyPept-like_regulatory"/>
</dbReference>
<dbReference type="InterPro" id="IPR011635">
    <property type="entry name" value="CARDB"/>
</dbReference>
<reference evidence="6" key="1">
    <citation type="journal article" date="2010" name="Stand. Genomic Sci.">
        <title>Complete genome sequence of Syntrophothermus lipocalidus type strain (TGB-C1T).</title>
        <authorList>
            <consortium name="US DOE Joint Genome Institute (JGI-PGF)"/>
            <person name="Djao O."/>
            <person name="Zhang X."/>
            <person name="Lucas S."/>
            <person name="Lapidus A."/>
            <person name="Glavina Del Rio T."/>
            <person name="Nolan M."/>
            <person name="Tice H."/>
            <person name="Cheng J."/>
            <person name="Han C."/>
            <person name="Tapia R."/>
            <person name="Goodwin L."/>
            <person name="Pitluck S."/>
            <person name="Liolios K."/>
            <person name="Ivanova N."/>
            <person name="Mavromatis K."/>
            <person name="Mikhailova N."/>
            <person name="Ovchinnikova G."/>
            <person name="Pati A."/>
            <person name="Brambilla E."/>
            <person name="Chen A."/>
            <person name="Palaniappan K."/>
            <person name="Land M."/>
            <person name="Hauser L."/>
            <person name="Chang Y."/>
            <person name="Jeffries C."/>
            <person name="Rohde M."/>
            <person name="Sikorski J."/>
            <person name="Spring S."/>
            <person name="Goker M."/>
            <person name="Detter J."/>
            <person name="Woyke T."/>
            <person name="Bristow J."/>
            <person name="Eisen J."/>
            <person name="Markowitz V."/>
            <person name="Hugenholtz P."/>
            <person name="Kyrpides N."/>
            <person name="Klenk H."/>
        </authorList>
    </citation>
    <scope>NUCLEOTIDE SEQUENCE [LARGE SCALE GENOMIC DNA]</scope>
    <source>
        <strain evidence="6">DSM 12680 / TGB-C1</strain>
    </source>
</reference>
<evidence type="ECO:0000259" key="3">
    <source>
        <dbReference type="Pfam" id="PF07705"/>
    </source>
</evidence>
<feature type="domain" description="Yeast cell wall synthesis Kre9/Knh1-like N-terminal" evidence="4">
    <location>
        <begin position="46"/>
        <end position="135"/>
    </location>
</feature>
<dbReference type="GO" id="GO:0030246">
    <property type="term" value="F:carbohydrate binding"/>
    <property type="evidence" value="ECO:0007669"/>
    <property type="project" value="InterPro"/>
</dbReference>
<dbReference type="AlphaFoldDB" id="D7CJ12"/>
<keyword evidence="1" id="KW-0732">Signal</keyword>
<organism evidence="5 6">
    <name type="scientific">Syntrophothermus lipocalidus (strain DSM 12680 / TGB-C1)</name>
    <dbReference type="NCBI Taxonomy" id="643648"/>
    <lineage>
        <taxon>Bacteria</taxon>
        <taxon>Bacillati</taxon>
        <taxon>Bacillota</taxon>
        <taxon>Clostridia</taxon>
        <taxon>Eubacteriales</taxon>
        <taxon>Syntrophomonadaceae</taxon>
        <taxon>Syntrophothermus</taxon>
    </lineage>
</organism>
<dbReference type="EMBL" id="CP002048">
    <property type="protein sequence ID" value="ADI02890.1"/>
    <property type="molecule type" value="Genomic_DNA"/>
</dbReference>
<dbReference type="InterPro" id="IPR013784">
    <property type="entry name" value="Carb-bd-like_fold"/>
</dbReference>
<reference evidence="5 6" key="2">
    <citation type="journal article" date="2010" name="Stand. Genomic Sci.">
        <title>Complete genome sequence of Syntrophothermus lipocalidus type strain (TGB-C1).</title>
        <authorList>
            <person name="Djao O.D."/>
            <person name="Zhang X."/>
            <person name="Lucas S."/>
            <person name="Lapidus A."/>
            <person name="Del Rio T.G."/>
            <person name="Nolan M."/>
            <person name="Tice H."/>
            <person name="Cheng J.F."/>
            <person name="Han C."/>
            <person name="Tapia R."/>
            <person name="Goodwin L."/>
            <person name="Pitluck S."/>
            <person name="Liolios K."/>
            <person name="Ivanova N."/>
            <person name="Mavromatis K."/>
            <person name="Mikhailova N."/>
            <person name="Ovchinnikova G."/>
            <person name="Pati A."/>
            <person name="Brambilla E."/>
            <person name="Chen A."/>
            <person name="Palaniappan K."/>
            <person name="Land M."/>
            <person name="Hauser L."/>
            <person name="Chang Y.J."/>
            <person name="Jeffries C.D."/>
            <person name="Rohde M."/>
            <person name="Sikorski J."/>
            <person name="Spring S."/>
            <person name="Goker M."/>
            <person name="Detter J.C."/>
            <person name="Woyke T."/>
            <person name="Bristow J."/>
            <person name="Eisen J.A."/>
            <person name="Markowitz V."/>
            <person name="Hugenholtz P."/>
            <person name="Kyrpides N.C."/>
            <person name="Klenk H.P."/>
        </authorList>
    </citation>
    <scope>NUCLEOTIDE SEQUENCE [LARGE SCALE GENOMIC DNA]</scope>
    <source>
        <strain evidence="6">DSM 12680 / TGB-C1</strain>
    </source>
</reference>
<accession>D7CJ12</accession>